<keyword evidence="1" id="KW-0808">Transferase</keyword>
<dbReference type="EMBL" id="CCYD01001640">
    <property type="protein sequence ID" value="CEG45765.1"/>
    <property type="molecule type" value="Genomic_DNA"/>
</dbReference>
<sequence>MNERICAHVRDVSNGEILSEYGGAVCQFTETLLVLAVHEYGFVFGLPKNSVSNTGVVFFDDRLSKMAHLAAVPDNINGVSTVTLFVDRASPSDFVGLAIILPTALSCWQSQFCFVMEASNQFPITTGLNAPSSAGRQL</sequence>
<proteinExistence type="predicted"/>
<name>A0A0P1AW66_PLAHL</name>
<keyword evidence="1" id="KW-0548">Nucleotidyltransferase</keyword>
<evidence type="ECO:0000313" key="1">
    <source>
        <dbReference type="EMBL" id="CEG45765.1"/>
    </source>
</evidence>
<dbReference type="Proteomes" id="UP000054928">
    <property type="component" value="Unassembled WGS sequence"/>
</dbReference>
<accession>A0A0P1AW66</accession>
<dbReference type="GO" id="GO:0003964">
    <property type="term" value="F:RNA-directed DNA polymerase activity"/>
    <property type="evidence" value="ECO:0007669"/>
    <property type="project" value="UniProtKB-KW"/>
</dbReference>
<dbReference type="AlphaFoldDB" id="A0A0P1AW66"/>
<dbReference type="RefSeq" id="XP_024582134.1">
    <property type="nucleotide sequence ID" value="XM_024716546.1"/>
</dbReference>
<keyword evidence="1" id="KW-0695">RNA-directed DNA polymerase</keyword>
<dbReference type="GeneID" id="36397095"/>
<protein>
    <submittedName>
        <fullName evidence="1">Reverse transcriptase</fullName>
    </submittedName>
</protein>
<keyword evidence="2" id="KW-1185">Reference proteome</keyword>
<evidence type="ECO:0000313" key="2">
    <source>
        <dbReference type="Proteomes" id="UP000054928"/>
    </source>
</evidence>
<reference evidence="2" key="1">
    <citation type="submission" date="2014-09" db="EMBL/GenBank/DDBJ databases">
        <authorList>
            <person name="Sharma Rahul"/>
            <person name="Thines Marco"/>
        </authorList>
    </citation>
    <scope>NUCLEOTIDE SEQUENCE [LARGE SCALE GENOMIC DNA]</scope>
</reference>
<organism evidence="1 2">
    <name type="scientific">Plasmopara halstedii</name>
    <name type="common">Downy mildew of sunflower</name>
    <dbReference type="NCBI Taxonomy" id="4781"/>
    <lineage>
        <taxon>Eukaryota</taxon>
        <taxon>Sar</taxon>
        <taxon>Stramenopiles</taxon>
        <taxon>Oomycota</taxon>
        <taxon>Peronosporomycetes</taxon>
        <taxon>Peronosporales</taxon>
        <taxon>Peronosporaceae</taxon>
        <taxon>Plasmopara</taxon>
    </lineage>
</organism>